<dbReference type="GO" id="GO:0003677">
    <property type="term" value="F:DNA binding"/>
    <property type="evidence" value="ECO:0007669"/>
    <property type="project" value="UniProtKB-KW"/>
</dbReference>
<keyword evidence="2" id="KW-0805">Transcription regulation</keyword>
<gene>
    <name evidence="8" type="ORF">GBA63_16675</name>
</gene>
<dbReference type="Pfam" id="PF00072">
    <property type="entry name" value="Response_reg"/>
    <property type="match status" value="1"/>
</dbReference>
<feature type="domain" description="Response regulatory" evidence="7">
    <location>
        <begin position="6"/>
        <end position="122"/>
    </location>
</feature>
<dbReference type="PROSITE" id="PS00622">
    <property type="entry name" value="HTH_LUXR_1"/>
    <property type="match status" value="1"/>
</dbReference>
<dbReference type="InterPro" id="IPR011006">
    <property type="entry name" value="CheY-like_superfamily"/>
</dbReference>
<name>A0A6G8QC86_9ACTN</name>
<feature type="domain" description="HTH luxR-type" evidence="6">
    <location>
        <begin position="138"/>
        <end position="206"/>
    </location>
</feature>
<dbReference type="KEGG" id="rub:GBA63_16675"/>
<dbReference type="InterPro" id="IPR000792">
    <property type="entry name" value="Tscrpt_reg_LuxR_C"/>
</dbReference>
<keyword evidence="3" id="KW-0238">DNA-binding</keyword>
<keyword evidence="9" id="KW-1185">Reference proteome</keyword>
<dbReference type="PROSITE" id="PS50043">
    <property type="entry name" value="HTH_LUXR_2"/>
    <property type="match status" value="1"/>
</dbReference>
<protein>
    <submittedName>
        <fullName evidence="8">Response regulator</fullName>
    </submittedName>
</protein>
<dbReference type="CDD" id="cd06170">
    <property type="entry name" value="LuxR_C_like"/>
    <property type="match status" value="1"/>
</dbReference>
<dbReference type="PRINTS" id="PR00038">
    <property type="entry name" value="HTHLUXR"/>
</dbReference>
<dbReference type="CDD" id="cd17535">
    <property type="entry name" value="REC_NarL-like"/>
    <property type="match status" value="1"/>
</dbReference>
<dbReference type="InterPro" id="IPR016032">
    <property type="entry name" value="Sig_transdc_resp-reg_C-effctor"/>
</dbReference>
<dbReference type="AlphaFoldDB" id="A0A6G8QC86"/>
<dbReference type="InterPro" id="IPR039420">
    <property type="entry name" value="WalR-like"/>
</dbReference>
<dbReference type="SUPFAM" id="SSF52172">
    <property type="entry name" value="CheY-like"/>
    <property type="match status" value="1"/>
</dbReference>
<dbReference type="InterPro" id="IPR058245">
    <property type="entry name" value="NreC/VraR/RcsB-like_REC"/>
</dbReference>
<keyword evidence="4" id="KW-0804">Transcription</keyword>
<sequence>MTKKVGVLIVDDHPVVRTGIRGMLEGQPDFEVVGEAVNGEEAVDLTGRLNPDIVLMDLRMPGTGGVAATSRIRKEHPETRVLVLTTSDSGADILRAVEAGATGYVLKDAPREELYGAIRAAAEGKPLLAPDVAAHLMERVRWPSEEGLSGRELEVLEHVARGKGNKEIARTLWISEATVKSHLLHVYEKLGAADRASAVAAAMQRGILRL</sequence>
<evidence type="ECO:0000313" key="8">
    <source>
        <dbReference type="EMBL" id="QIN84096.1"/>
    </source>
</evidence>
<evidence type="ECO:0000256" key="4">
    <source>
        <dbReference type="ARBA" id="ARBA00023163"/>
    </source>
</evidence>
<dbReference type="Pfam" id="PF00196">
    <property type="entry name" value="GerE"/>
    <property type="match status" value="1"/>
</dbReference>
<dbReference type="RefSeq" id="WP_166177952.1">
    <property type="nucleotide sequence ID" value="NZ_CP045119.1"/>
</dbReference>
<dbReference type="PANTHER" id="PTHR43214">
    <property type="entry name" value="TWO-COMPONENT RESPONSE REGULATOR"/>
    <property type="match status" value="1"/>
</dbReference>
<dbReference type="GO" id="GO:0000160">
    <property type="term" value="P:phosphorelay signal transduction system"/>
    <property type="evidence" value="ECO:0007669"/>
    <property type="project" value="InterPro"/>
</dbReference>
<keyword evidence="1 5" id="KW-0597">Phosphoprotein</keyword>
<dbReference type="SUPFAM" id="SSF46894">
    <property type="entry name" value="C-terminal effector domain of the bipartite response regulators"/>
    <property type="match status" value="1"/>
</dbReference>
<dbReference type="Gene3D" id="3.40.50.2300">
    <property type="match status" value="1"/>
</dbReference>
<dbReference type="SMART" id="SM00448">
    <property type="entry name" value="REC"/>
    <property type="match status" value="1"/>
</dbReference>
<dbReference type="EMBL" id="CP045119">
    <property type="protein sequence ID" value="QIN84096.1"/>
    <property type="molecule type" value="Genomic_DNA"/>
</dbReference>
<evidence type="ECO:0000259" key="6">
    <source>
        <dbReference type="PROSITE" id="PS50043"/>
    </source>
</evidence>
<evidence type="ECO:0000256" key="5">
    <source>
        <dbReference type="PROSITE-ProRule" id="PRU00169"/>
    </source>
</evidence>
<dbReference type="Proteomes" id="UP000501452">
    <property type="component" value="Chromosome"/>
</dbReference>
<reference evidence="8 9" key="1">
    <citation type="submission" date="2019-10" db="EMBL/GenBank/DDBJ databases">
        <title>Rubrobacter sp nov SCSIO 52090 isolated from a deep-sea sediment in the South China Sea.</title>
        <authorList>
            <person name="Chen R.W."/>
        </authorList>
    </citation>
    <scope>NUCLEOTIDE SEQUENCE [LARGE SCALE GENOMIC DNA]</scope>
    <source>
        <strain evidence="8 9">SCSIO 52909</strain>
    </source>
</reference>
<evidence type="ECO:0000256" key="1">
    <source>
        <dbReference type="ARBA" id="ARBA00022553"/>
    </source>
</evidence>
<proteinExistence type="predicted"/>
<evidence type="ECO:0000256" key="2">
    <source>
        <dbReference type="ARBA" id="ARBA00023015"/>
    </source>
</evidence>
<accession>A0A6G8QC86</accession>
<dbReference type="SMART" id="SM00421">
    <property type="entry name" value="HTH_LUXR"/>
    <property type="match status" value="1"/>
</dbReference>
<evidence type="ECO:0000259" key="7">
    <source>
        <dbReference type="PROSITE" id="PS50110"/>
    </source>
</evidence>
<dbReference type="PROSITE" id="PS50110">
    <property type="entry name" value="RESPONSE_REGULATORY"/>
    <property type="match status" value="1"/>
</dbReference>
<organism evidence="8 9">
    <name type="scientific">Rubrobacter tropicus</name>
    <dbReference type="NCBI Taxonomy" id="2653851"/>
    <lineage>
        <taxon>Bacteria</taxon>
        <taxon>Bacillati</taxon>
        <taxon>Actinomycetota</taxon>
        <taxon>Rubrobacteria</taxon>
        <taxon>Rubrobacterales</taxon>
        <taxon>Rubrobacteraceae</taxon>
        <taxon>Rubrobacter</taxon>
    </lineage>
</organism>
<dbReference type="GO" id="GO:0006355">
    <property type="term" value="P:regulation of DNA-templated transcription"/>
    <property type="evidence" value="ECO:0007669"/>
    <property type="project" value="InterPro"/>
</dbReference>
<feature type="modified residue" description="4-aspartylphosphate" evidence="5">
    <location>
        <position position="57"/>
    </location>
</feature>
<evidence type="ECO:0000313" key="9">
    <source>
        <dbReference type="Proteomes" id="UP000501452"/>
    </source>
</evidence>
<dbReference type="PANTHER" id="PTHR43214:SF24">
    <property type="entry name" value="TRANSCRIPTIONAL REGULATORY PROTEIN NARL-RELATED"/>
    <property type="match status" value="1"/>
</dbReference>
<evidence type="ECO:0000256" key="3">
    <source>
        <dbReference type="ARBA" id="ARBA00023125"/>
    </source>
</evidence>
<dbReference type="InterPro" id="IPR001789">
    <property type="entry name" value="Sig_transdc_resp-reg_receiver"/>
</dbReference>